<dbReference type="AlphaFoldDB" id="A0A419WNP7"/>
<dbReference type="Proteomes" id="UP000284531">
    <property type="component" value="Unassembled WGS sequence"/>
</dbReference>
<gene>
    <name evidence="1" type="ORF">BXY64_3982</name>
</gene>
<organism evidence="1 2">
    <name type="scientific">Marinifilum flexuosum</name>
    <dbReference type="NCBI Taxonomy" id="1117708"/>
    <lineage>
        <taxon>Bacteria</taxon>
        <taxon>Pseudomonadati</taxon>
        <taxon>Bacteroidota</taxon>
        <taxon>Bacteroidia</taxon>
        <taxon>Marinilabiliales</taxon>
        <taxon>Marinifilaceae</taxon>
    </lineage>
</organism>
<protein>
    <submittedName>
        <fullName evidence="1">Uncharacterized protein</fullName>
    </submittedName>
</protein>
<evidence type="ECO:0000313" key="1">
    <source>
        <dbReference type="EMBL" id="RKD97016.1"/>
    </source>
</evidence>
<keyword evidence="2" id="KW-1185">Reference proteome</keyword>
<accession>A0A419WNP7</accession>
<reference evidence="1 2" key="1">
    <citation type="submission" date="2018-09" db="EMBL/GenBank/DDBJ databases">
        <title>Genomic Encyclopedia of Archaeal and Bacterial Type Strains, Phase II (KMG-II): from individual species to whole genera.</title>
        <authorList>
            <person name="Goeker M."/>
        </authorList>
    </citation>
    <scope>NUCLEOTIDE SEQUENCE [LARGE SCALE GENOMIC DNA]</scope>
    <source>
        <strain evidence="1 2">DSM 21950</strain>
    </source>
</reference>
<proteinExistence type="predicted"/>
<evidence type="ECO:0000313" key="2">
    <source>
        <dbReference type="Proteomes" id="UP000284531"/>
    </source>
</evidence>
<comment type="caution">
    <text evidence="1">The sequence shown here is derived from an EMBL/GenBank/DDBJ whole genome shotgun (WGS) entry which is preliminary data.</text>
</comment>
<dbReference type="EMBL" id="RAPQ01000012">
    <property type="protein sequence ID" value="RKD97016.1"/>
    <property type="molecule type" value="Genomic_DNA"/>
</dbReference>
<sequence length="51" mass="5744">MVPATIKNQNTLFFPEIKNDTILGMVKIMVDNIVIVCIQPIIPVLSPRFCD</sequence>
<name>A0A419WNP7_9BACT</name>